<reference evidence="1" key="2">
    <citation type="journal article" date="2022" name="New Phytol.">
        <title>Evolutionary transition to the ectomycorrhizal habit in the genomes of a hyperdiverse lineage of mushroom-forming fungi.</title>
        <authorList>
            <person name="Looney B."/>
            <person name="Miyauchi S."/>
            <person name="Morin E."/>
            <person name="Drula E."/>
            <person name="Courty P.E."/>
            <person name="Kohler A."/>
            <person name="Kuo A."/>
            <person name="LaButti K."/>
            <person name="Pangilinan J."/>
            <person name="Lipzen A."/>
            <person name="Riley R."/>
            <person name="Andreopoulos W."/>
            <person name="He G."/>
            <person name="Johnson J."/>
            <person name="Nolan M."/>
            <person name="Tritt A."/>
            <person name="Barry K.W."/>
            <person name="Grigoriev I.V."/>
            <person name="Nagy L.G."/>
            <person name="Hibbett D."/>
            <person name="Henrissat B."/>
            <person name="Matheny P.B."/>
            <person name="Labbe J."/>
            <person name="Martin F.M."/>
        </authorList>
    </citation>
    <scope>NUCLEOTIDE SEQUENCE</scope>
    <source>
        <strain evidence="1">EC-137</strain>
    </source>
</reference>
<accession>A0ACB8QQC8</accession>
<name>A0ACB8QQC8_9AGAM</name>
<gene>
    <name evidence="1" type="ORF">K488DRAFT_46344</name>
</gene>
<evidence type="ECO:0000313" key="1">
    <source>
        <dbReference type="EMBL" id="KAI0034048.1"/>
    </source>
</evidence>
<keyword evidence="2" id="KW-1185">Reference proteome</keyword>
<dbReference type="Proteomes" id="UP000814128">
    <property type="component" value="Unassembled WGS sequence"/>
</dbReference>
<comment type="caution">
    <text evidence="1">The sequence shown here is derived from an EMBL/GenBank/DDBJ whole genome shotgun (WGS) entry which is preliminary data.</text>
</comment>
<organism evidence="1 2">
    <name type="scientific">Vararia minispora EC-137</name>
    <dbReference type="NCBI Taxonomy" id="1314806"/>
    <lineage>
        <taxon>Eukaryota</taxon>
        <taxon>Fungi</taxon>
        <taxon>Dikarya</taxon>
        <taxon>Basidiomycota</taxon>
        <taxon>Agaricomycotina</taxon>
        <taxon>Agaricomycetes</taxon>
        <taxon>Russulales</taxon>
        <taxon>Lachnocladiaceae</taxon>
        <taxon>Vararia</taxon>
    </lineage>
</organism>
<dbReference type="EMBL" id="MU273507">
    <property type="protein sequence ID" value="KAI0034048.1"/>
    <property type="molecule type" value="Genomic_DNA"/>
</dbReference>
<reference evidence="1" key="1">
    <citation type="submission" date="2021-02" db="EMBL/GenBank/DDBJ databases">
        <authorList>
            <consortium name="DOE Joint Genome Institute"/>
            <person name="Ahrendt S."/>
            <person name="Looney B.P."/>
            <person name="Miyauchi S."/>
            <person name="Morin E."/>
            <person name="Drula E."/>
            <person name="Courty P.E."/>
            <person name="Chicoki N."/>
            <person name="Fauchery L."/>
            <person name="Kohler A."/>
            <person name="Kuo A."/>
            <person name="Labutti K."/>
            <person name="Pangilinan J."/>
            <person name="Lipzen A."/>
            <person name="Riley R."/>
            <person name="Andreopoulos W."/>
            <person name="He G."/>
            <person name="Johnson J."/>
            <person name="Barry K.W."/>
            <person name="Grigoriev I.V."/>
            <person name="Nagy L."/>
            <person name="Hibbett D."/>
            <person name="Henrissat B."/>
            <person name="Matheny P.B."/>
            <person name="Labbe J."/>
            <person name="Martin F."/>
        </authorList>
    </citation>
    <scope>NUCLEOTIDE SEQUENCE</scope>
    <source>
        <strain evidence="1">EC-137</strain>
    </source>
</reference>
<proteinExistence type="predicted"/>
<evidence type="ECO:0000313" key="2">
    <source>
        <dbReference type="Proteomes" id="UP000814128"/>
    </source>
</evidence>
<protein>
    <submittedName>
        <fullName evidence="1">Fungal-specific transcription factor domain-containing protein</fullName>
    </submittedName>
</protein>
<sequence>MSTPPTEQLSFSNPHKRPSSASTTDGERKRQRQDEAVASPTDREEPKAKSTRGSRACTVCRRLKMKCVGAEQGPPCKRCLAGGHDCIFEESNRGKRSSKKTELLTRSLRKMERTLDTVLKSIGNPSIASGMISRSPSPSDGIALRGTQDLLSQQDDQSAAGSSSQSMLNRSPKLHSLPDNSLNPLGLLAEASLANRRSQSGRALQKATSSLARPSAAVGVASDAYFKPGPMTILPLRRLFIERQIQPEMLSFVSTDEVVALFNIFFDHMNMHCNVLDRDFHTPALVCSRSPFLLTTICAISSKFYTARPDLHAKLTDLSKKLAFSVPAQGYKSVEIVQAYLLLSVWGCGPVERYEQDRTWLLLGMAIRMATDLNLHRKTSTFSPETAEGKAREREVHNRERTWLVCFCLDRSLSAQMGKPFTIKEDAIIRDALQWVRSPLAQRGDFPIAAYVELQRIMSRSLELLSSDTRSASGLQMDIDYMVVLRTFERQIETWYQHVVNADNPTVADDKMAKYHKVMPDFYGNYSLLVINSFGLQNALDHMPVDIPHFFGRVLSSARKCATLIRDALAPGGFLKYAPDSHFVYGAYAVLSFGAFSQVLRPEFPLSPEDENDILDLGRDVVDAFESVAAGPLHTPSLYGAFLRALLNAKAEASNSESHAAPSNDSRANNSGAVGSEHAGNGPTEDDPVYPPLDFQFASEMGPVVDISTFPPTMASNRPEDDGMGILSMDSILSGGFWDNVLVPGYSNAMEGLSGGFVYGVGGSGFITPHISGTPMASRTNSPRRDDLGHQAIAFHAPVQTDAIEAVL</sequence>